<proteinExistence type="predicted"/>
<comment type="caution">
    <text evidence="2">The sequence shown here is derived from an EMBL/GenBank/DDBJ whole genome shotgun (WGS) entry which is preliminary data.</text>
</comment>
<keyword evidence="3" id="KW-1185">Reference proteome</keyword>
<dbReference type="GO" id="GO:0003735">
    <property type="term" value="F:structural constituent of ribosome"/>
    <property type="evidence" value="ECO:0007669"/>
    <property type="project" value="InterPro"/>
</dbReference>
<dbReference type="Gene3D" id="4.10.960.10">
    <property type="entry name" value="Ribosomal protein L3, domain 3"/>
    <property type="match status" value="1"/>
</dbReference>
<dbReference type="GO" id="GO:0006412">
    <property type="term" value="P:translation"/>
    <property type="evidence" value="ECO:0007669"/>
    <property type="project" value="InterPro"/>
</dbReference>
<feature type="compositionally biased region" description="Polar residues" evidence="1">
    <location>
        <begin position="57"/>
        <end position="89"/>
    </location>
</feature>
<dbReference type="GO" id="GO:0005840">
    <property type="term" value="C:ribosome"/>
    <property type="evidence" value="ECO:0007669"/>
    <property type="project" value="InterPro"/>
</dbReference>
<evidence type="ECO:0000256" key="1">
    <source>
        <dbReference type="SAM" id="MobiDB-lite"/>
    </source>
</evidence>
<dbReference type="AlphaFoldDB" id="A0A9P1IWT9"/>
<evidence type="ECO:0000313" key="3">
    <source>
        <dbReference type="Proteomes" id="UP001152747"/>
    </source>
</evidence>
<name>A0A9P1IWT9_9PELO</name>
<feature type="region of interest" description="Disordered" evidence="1">
    <location>
        <begin position="31"/>
        <end position="89"/>
    </location>
</feature>
<protein>
    <submittedName>
        <fullName evidence="2">Uncharacterized protein</fullName>
    </submittedName>
</protein>
<evidence type="ECO:0000313" key="2">
    <source>
        <dbReference type="EMBL" id="CAI5451597.1"/>
    </source>
</evidence>
<dbReference type="InterPro" id="IPR000597">
    <property type="entry name" value="Ribosomal_uL3"/>
</dbReference>
<dbReference type="Gene3D" id="2.40.30.10">
    <property type="entry name" value="Translation factors"/>
    <property type="match status" value="1"/>
</dbReference>
<dbReference type="Proteomes" id="UP001152747">
    <property type="component" value="Unassembled WGS sequence"/>
</dbReference>
<reference evidence="2" key="1">
    <citation type="submission" date="2022-11" db="EMBL/GenBank/DDBJ databases">
        <authorList>
            <person name="Kikuchi T."/>
        </authorList>
    </citation>
    <scope>NUCLEOTIDE SEQUENCE</scope>
    <source>
        <strain evidence="2">PS1010</strain>
    </source>
</reference>
<dbReference type="EMBL" id="CANHGI010000005">
    <property type="protein sequence ID" value="CAI5451597.1"/>
    <property type="molecule type" value="Genomic_DNA"/>
</dbReference>
<dbReference type="Pfam" id="PF00297">
    <property type="entry name" value="Ribosomal_L3"/>
    <property type="match status" value="1"/>
</dbReference>
<sequence length="89" mass="9825">MKVVNHCQKKTHSINGDTVAQNVDWTRAHLEKQSSSDTVSSQDGIIDTKGHGFKGVTSISTYQDQETPTHQTQESSKRQNLTTSPKIQG</sequence>
<gene>
    <name evidence="2" type="ORF">CAMP_LOCUS14234</name>
</gene>
<dbReference type="Gene3D" id="3.30.1430.10">
    <property type="match status" value="1"/>
</dbReference>
<accession>A0A9P1IWT9</accession>
<dbReference type="InterPro" id="IPR044892">
    <property type="entry name" value="Ribosomal_L3_dom_3_arc_sf"/>
</dbReference>
<organism evidence="2 3">
    <name type="scientific">Caenorhabditis angaria</name>
    <dbReference type="NCBI Taxonomy" id="860376"/>
    <lineage>
        <taxon>Eukaryota</taxon>
        <taxon>Metazoa</taxon>
        <taxon>Ecdysozoa</taxon>
        <taxon>Nematoda</taxon>
        <taxon>Chromadorea</taxon>
        <taxon>Rhabditida</taxon>
        <taxon>Rhabditina</taxon>
        <taxon>Rhabditomorpha</taxon>
        <taxon>Rhabditoidea</taxon>
        <taxon>Rhabditidae</taxon>
        <taxon>Peloderinae</taxon>
        <taxon>Caenorhabditis</taxon>
    </lineage>
</organism>